<proteinExistence type="predicted"/>
<evidence type="ECO:0008006" key="3">
    <source>
        <dbReference type="Google" id="ProtNLM"/>
    </source>
</evidence>
<sequence>MFELVLVVCLAAQPDQCAIERPPSIERFATAIDCTHGGYFHVVRWLMEHPNWNVRRWQCEQPAA</sequence>
<reference evidence="1 2" key="1">
    <citation type="submission" date="2021-03" db="EMBL/GenBank/DDBJ databases">
        <title>Genomic Encyclopedia of Type Strains, Phase III (KMG-III): the genomes of soil and plant-associated and newly described type strains.</title>
        <authorList>
            <person name="Whitman W."/>
        </authorList>
    </citation>
    <scope>NUCLEOTIDE SEQUENCE [LARGE SCALE GENOMIC DNA]</scope>
    <source>
        <strain evidence="1 2">IMMIB AFH-6</strain>
    </source>
</reference>
<organism evidence="1 2">
    <name type="scientific">Azospirillum rugosum</name>
    <dbReference type="NCBI Taxonomy" id="416170"/>
    <lineage>
        <taxon>Bacteria</taxon>
        <taxon>Pseudomonadati</taxon>
        <taxon>Pseudomonadota</taxon>
        <taxon>Alphaproteobacteria</taxon>
        <taxon>Rhodospirillales</taxon>
        <taxon>Azospirillaceae</taxon>
        <taxon>Azospirillum</taxon>
    </lineage>
</organism>
<accession>A0ABS4SUS2</accession>
<dbReference type="EMBL" id="JAGINP010000029">
    <property type="protein sequence ID" value="MBP2296311.1"/>
    <property type="molecule type" value="Genomic_DNA"/>
</dbReference>
<evidence type="ECO:0000313" key="2">
    <source>
        <dbReference type="Proteomes" id="UP000781958"/>
    </source>
</evidence>
<gene>
    <name evidence="1" type="ORF">J2851_006127</name>
</gene>
<protein>
    <recommendedName>
        <fullName evidence="3">Secreted protein</fullName>
    </recommendedName>
</protein>
<name>A0ABS4SUS2_9PROT</name>
<keyword evidence="2" id="KW-1185">Reference proteome</keyword>
<dbReference type="Proteomes" id="UP000781958">
    <property type="component" value="Unassembled WGS sequence"/>
</dbReference>
<dbReference type="RefSeq" id="WP_209771293.1">
    <property type="nucleotide sequence ID" value="NZ_JAGINP010000029.1"/>
</dbReference>
<comment type="caution">
    <text evidence="1">The sequence shown here is derived from an EMBL/GenBank/DDBJ whole genome shotgun (WGS) entry which is preliminary data.</text>
</comment>
<evidence type="ECO:0000313" key="1">
    <source>
        <dbReference type="EMBL" id="MBP2296311.1"/>
    </source>
</evidence>